<protein>
    <submittedName>
        <fullName evidence="3">Helicase SEN1-like</fullName>
    </submittedName>
</protein>
<proteinExistence type="predicted"/>
<evidence type="ECO:0000259" key="2">
    <source>
        <dbReference type="Pfam" id="PF13087"/>
    </source>
</evidence>
<sequence length="394" mass="44744">MKIDNYDDLVEVFLDYRIEILAECFNPCTGWKYWLESMIGLLEDPREKYSTRDDENDFQTFEEFVKEKLNSSGEHVEFCMVVTDMIGALDLLNSLKSLLREKVSVGVISPYLAQVNAIQERVREYSEVSGTDGFSVSVQSVDGFQGGEDDVIIISTVRCNEKGYVGFISNLQRANVMRTRARCFCHIAVVHVCFTNEFQNSIQKIKDTEIRREVVSLLTKLSNGWRQSRKNKRTTAHGTCAQVLEKYKVKGLLNLIWSIDVLQENSDYVQVLKIWDVLPVSDTPELDKRLENMFHGYTTAEMNLCLLRCVDGDAVVPIRMPVDSSSSHEAEAEADPVEVLSKPLSSLSLKDEPQTSSSEPESHRRAPSIIYVDLEGCGHYYIIRPEGGGQYQMM</sequence>
<dbReference type="GO" id="GO:0004386">
    <property type="term" value="F:helicase activity"/>
    <property type="evidence" value="ECO:0007669"/>
    <property type="project" value="UniProtKB-KW"/>
</dbReference>
<dbReference type="OrthoDB" id="6513042at2759"/>
<keyword evidence="3" id="KW-0067">ATP-binding</keyword>
<dbReference type="InterPro" id="IPR041679">
    <property type="entry name" value="DNA2/NAM7-like_C"/>
</dbReference>
<dbReference type="STRING" id="2094558.A0A314YIX4"/>
<organism evidence="3 4">
    <name type="scientific">Prunus yedoensis var. nudiflora</name>
    <dbReference type="NCBI Taxonomy" id="2094558"/>
    <lineage>
        <taxon>Eukaryota</taxon>
        <taxon>Viridiplantae</taxon>
        <taxon>Streptophyta</taxon>
        <taxon>Embryophyta</taxon>
        <taxon>Tracheophyta</taxon>
        <taxon>Spermatophyta</taxon>
        <taxon>Magnoliopsida</taxon>
        <taxon>eudicotyledons</taxon>
        <taxon>Gunneridae</taxon>
        <taxon>Pentapetalae</taxon>
        <taxon>rosids</taxon>
        <taxon>fabids</taxon>
        <taxon>Rosales</taxon>
        <taxon>Rosaceae</taxon>
        <taxon>Amygdaloideae</taxon>
        <taxon>Amygdaleae</taxon>
        <taxon>Prunus</taxon>
    </lineage>
</organism>
<evidence type="ECO:0000313" key="4">
    <source>
        <dbReference type="Proteomes" id="UP000250321"/>
    </source>
</evidence>
<dbReference type="Pfam" id="PF13087">
    <property type="entry name" value="AAA_12"/>
    <property type="match status" value="1"/>
</dbReference>
<dbReference type="AlphaFoldDB" id="A0A314YIX4"/>
<dbReference type="SUPFAM" id="SSF52540">
    <property type="entry name" value="P-loop containing nucleoside triphosphate hydrolases"/>
    <property type="match status" value="1"/>
</dbReference>
<keyword evidence="4" id="KW-1185">Reference proteome</keyword>
<accession>A0A314YIX4</accession>
<dbReference type="Gene3D" id="3.40.50.300">
    <property type="entry name" value="P-loop containing nucleotide triphosphate hydrolases"/>
    <property type="match status" value="1"/>
</dbReference>
<comment type="caution">
    <text evidence="3">The sequence shown here is derived from an EMBL/GenBank/DDBJ whole genome shotgun (WGS) entry which is preliminary data.</text>
</comment>
<evidence type="ECO:0000256" key="1">
    <source>
        <dbReference type="SAM" id="MobiDB-lite"/>
    </source>
</evidence>
<dbReference type="EMBL" id="PJQY01000716">
    <property type="protein sequence ID" value="PQQ08545.1"/>
    <property type="molecule type" value="Genomic_DNA"/>
</dbReference>
<feature type="domain" description="DNA2/NAM7 helicase-like C-terminal" evidence="2">
    <location>
        <begin position="87"/>
        <end position="187"/>
    </location>
</feature>
<gene>
    <name evidence="3" type="ORF">Pyn_06328</name>
</gene>
<dbReference type="PANTHER" id="PTHR21529">
    <property type="entry name" value="MAMMARY TURMOR VIRUS RECEPTOR HOMOLOG 1, 2 MTVR1, 2"/>
    <property type="match status" value="1"/>
</dbReference>
<dbReference type="InterPro" id="IPR039904">
    <property type="entry name" value="TRANK1"/>
</dbReference>
<dbReference type="Proteomes" id="UP000250321">
    <property type="component" value="Unassembled WGS sequence"/>
</dbReference>
<name>A0A314YIX4_PRUYE</name>
<dbReference type="InterPro" id="IPR027417">
    <property type="entry name" value="P-loop_NTPase"/>
</dbReference>
<dbReference type="PANTHER" id="PTHR21529:SF4">
    <property type="entry name" value="TPR AND ANKYRIN REPEAT-CONTAINING PROTEIN 1"/>
    <property type="match status" value="1"/>
</dbReference>
<feature type="region of interest" description="Disordered" evidence="1">
    <location>
        <begin position="345"/>
        <end position="365"/>
    </location>
</feature>
<keyword evidence="3" id="KW-0347">Helicase</keyword>
<evidence type="ECO:0000313" key="3">
    <source>
        <dbReference type="EMBL" id="PQQ08545.1"/>
    </source>
</evidence>
<dbReference type="InterPro" id="IPR047187">
    <property type="entry name" value="SF1_C_Upf1"/>
</dbReference>
<keyword evidence="3" id="KW-0547">Nucleotide-binding</keyword>
<reference evidence="3 4" key="1">
    <citation type="submission" date="2018-02" db="EMBL/GenBank/DDBJ databases">
        <title>Draft genome of wild Prunus yedoensis var. nudiflora.</title>
        <authorList>
            <person name="Baek S."/>
            <person name="Kim J.-H."/>
            <person name="Choi K."/>
            <person name="Kim G.-B."/>
            <person name="Cho A."/>
            <person name="Jang H."/>
            <person name="Shin C.-H."/>
            <person name="Yu H.-J."/>
            <person name="Mun J.-H."/>
        </authorList>
    </citation>
    <scope>NUCLEOTIDE SEQUENCE [LARGE SCALE GENOMIC DNA]</scope>
    <source>
        <strain evidence="4">cv. Jeju island</strain>
        <tissue evidence="3">Leaf</tissue>
    </source>
</reference>
<dbReference type="CDD" id="cd18808">
    <property type="entry name" value="SF1_C_Upf1"/>
    <property type="match status" value="1"/>
</dbReference>
<keyword evidence="3" id="KW-0378">Hydrolase</keyword>